<name>C5TD25_ACIDE</name>
<accession>C5TD25</accession>
<proteinExistence type="predicted"/>
<gene>
    <name evidence="1" type="ORF">AcdelDRAFT_4806</name>
</gene>
<dbReference type="PATRIC" id="fig|573060.9.peg.93"/>
<sequence length="187" mass="21326">MFTSTEFSSAITSASEQLEKARQMLRAIACPPIEALEINLRDLTQDSIGELLDQVPSGYRKIDKEIDYVYVIRLQPEKQSLVPVLWAQLEAARTLADDYCRLNKENANANALYVGRSKKLKSRLTQHLGTEQRGIYSMHLQRWATSNDAKISICYMKFEKQEDLLVQAIEDGIWSSLKPAFGRKGER</sequence>
<keyword evidence="2" id="KW-1185">Reference proteome</keyword>
<dbReference type="RefSeq" id="WP_005801729.1">
    <property type="nucleotide sequence ID" value="NZ_ACQT01000572.1"/>
</dbReference>
<evidence type="ECO:0000313" key="1">
    <source>
        <dbReference type="EMBL" id="EER57622.1"/>
    </source>
</evidence>
<evidence type="ECO:0000313" key="2">
    <source>
        <dbReference type="Proteomes" id="UP000003856"/>
    </source>
</evidence>
<dbReference type="EMBL" id="ACQT01000572">
    <property type="protein sequence ID" value="EER57622.1"/>
    <property type="molecule type" value="Genomic_DNA"/>
</dbReference>
<protein>
    <recommendedName>
        <fullName evidence="3">GIY-YIG domain-containing protein</fullName>
    </recommendedName>
</protein>
<comment type="caution">
    <text evidence="1">The sequence shown here is derived from an EMBL/GenBank/DDBJ whole genome shotgun (WGS) entry which is preliminary data.</text>
</comment>
<dbReference type="AlphaFoldDB" id="C5TD25"/>
<organism evidence="1 2">
    <name type="scientific">Acidovorax delafieldii 2AN</name>
    <dbReference type="NCBI Taxonomy" id="573060"/>
    <lineage>
        <taxon>Bacteria</taxon>
        <taxon>Pseudomonadati</taxon>
        <taxon>Pseudomonadota</taxon>
        <taxon>Betaproteobacteria</taxon>
        <taxon>Burkholderiales</taxon>
        <taxon>Comamonadaceae</taxon>
        <taxon>Acidovorax</taxon>
    </lineage>
</organism>
<dbReference type="Proteomes" id="UP000003856">
    <property type="component" value="Unassembled WGS sequence"/>
</dbReference>
<evidence type="ECO:0008006" key="3">
    <source>
        <dbReference type="Google" id="ProtNLM"/>
    </source>
</evidence>
<reference evidence="1 2" key="1">
    <citation type="submission" date="2009-05" db="EMBL/GenBank/DDBJ databases">
        <title>The draft genome of Acidovorax delafieldii 2AN.</title>
        <authorList>
            <consortium name="US DOE Joint Genome Institute (JGI-PGF)"/>
            <person name="Lucas S."/>
            <person name="Copeland A."/>
            <person name="Lapidus A."/>
            <person name="Glavina del Rio T."/>
            <person name="Tice H."/>
            <person name="Bruce D."/>
            <person name="Goodwin L."/>
            <person name="Pitluck S."/>
            <person name="Larimer F."/>
            <person name="Land M.L."/>
            <person name="Hauser L."/>
            <person name="Shelobolina E.S."/>
            <person name="Picardal F."/>
            <person name="Roden E."/>
            <person name="Emerson D."/>
        </authorList>
    </citation>
    <scope>NUCLEOTIDE SEQUENCE [LARGE SCALE GENOMIC DNA]</scope>
    <source>
        <strain evidence="1 2">2AN</strain>
    </source>
</reference>
<dbReference type="OrthoDB" id="7857674at2"/>